<dbReference type="Pfam" id="PF00903">
    <property type="entry name" value="Glyoxalase"/>
    <property type="match status" value="1"/>
</dbReference>
<dbReference type="OrthoDB" id="9799428at2"/>
<gene>
    <name evidence="2" type="ORF">D1223_03460</name>
</gene>
<evidence type="ECO:0000259" key="1">
    <source>
        <dbReference type="PROSITE" id="PS51819"/>
    </source>
</evidence>
<dbReference type="InterPro" id="IPR029068">
    <property type="entry name" value="Glyas_Bleomycin-R_OHBP_Dase"/>
</dbReference>
<dbReference type="RefSeq" id="WP_119374995.1">
    <property type="nucleotide sequence ID" value="NZ_QWFX01000005.1"/>
</dbReference>
<dbReference type="Proteomes" id="UP000266385">
    <property type="component" value="Unassembled WGS sequence"/>
</dbReference>
<dbReference type="AlphaFoldDB" id="A0A399RRL3"/>
<sequence>MSNVIGLGGIFFLCDDPAATAKWYEEVLGMAPNDYGGFDFLHAASAKAFPEGARSIFAPFKSGSDYFKPSSETVMFNLMVDDMDAVLKRIETAGVELVQPPEDFDYGRFAWLMDPDGRKIELWQPKERG</sequence>
<dbReference type="PANTHER" id="PTHR33993">
    <property type="entry name" value="GLYOXALASE-RELATED"/>
    <property type="match status" value="1"/>
</dbReference>
<dbReference type="PANTHER" id="PTHR33993:SF5">
    <property type="entry name" value="GLYOXALASE"/>
    <property type="match status" value="1"/>
</dbReference>
<evidence type="ECO:0000313" key="2">
    <source>
        <dbReference type="EMBL" id="RIJ32914.1"/>
    </source>
</evidence>
<dbReference type="SUPFAM" id="SSF54593">
    <property type="entry name" value="Glyoxalase/Bleomycin resistance protein/Dihydroxybiphenyl dioxygenase"/>
    <property type="match status" value="1"/>
</dbReference>
<dbReference type="PROSITE" id="PS51819">
    <property type="entry name" value="VOC"/>
    <property type="match status" value="1"/>
</dbReference>
<dbReference type="Gene3D" id="3.10.180.10">
    <property type="entry name" value="2,3-Dihydroxybiphenyl 1,2-Dioxygenase, domain 1"/>
    <property type="match status" value="1"/>
</dbReference>
<dbReference type="InterPro" id="IPR052164">
    <property type="entry name" value="Anthracycline_SecMetBiosynth"/>
</dbReference>
<evidence type="ECO:0000313" key="3">
    <source>
        <dbReference type="Proteomes" id="UP000266385"/>
    </source>
</evidence>
<accession>A0A399RRL3</accession>
<dbReference type="InterPro" id="IPR037523">
    <property type="entry name" value="VOC_core"/>
</dbReference>
<comment type="caution">
    <text evidence="2">The sequence shown here is derived from an EMBL/GenBank/DDBJ whole genome shotgun (WGS) entry which is preliminary data.</text>
</comment>
<keyword evidence="3" id="KW-1185">Reference proteome</keyword>
<name>A0A399RRL3_9PROT</name>
<dbReference type="InterPro" id="IPR004360">
    <property type="entry name" value="Glyas_Fos-R_dOase_dom"/>
</dbReference>
<protein>
    <submittedName>
        <fullName evidence="2">VOC family protein</fullName>
    </submittedName>
</protein>
<dbReference type="EMBL" id="QWFX01000005">
    <property type="protein sequence ID" value="RIJ32914.1"/>
    <property type="molecule type" value="Genomic_DNA"/>
</dbReference>
<organism evidence="2 3">
    <name type="scientific">Henriciella mobilis</name>
    <dbReference type="NCBI Taxonomy" id="2305467"/>
    <lineage>
        <taxon>Bacteria</taxon>
        <taxon>Pseudomonadati</taxon>
        <taxon>Pseudomonadota</taxon>
        <taxon>Alphaproteobacteria</taxon>
        <taxon>Hyphomonadales</taxon>
        <taxon>Hyphomonadaceae</taxon>
        <taxon>Henriciella</taxon>
    </lineage>
</organism>
<feature type="domain" description="VOC" evidence="1">
    <location>
        <begin position="6"/>
        <end position="125"/>
    </location>
</feature>
<reference evidence="2 3" key="1">
    <citation type="submission" date="2018-08" db="EMBL/GenBank/DDBJ databases">
        <title>Henriciella mobilis sp. nov., isolated from seawater.</title>
        <authorList>
            <person name="Cheng H."/>
            <person name="Wu Y.-H."/>
            <person name="Xu X.-W."/>
            <person name="Guo L.-L."/>
        </authorList>
    </citation>
    <scope>NUCLEOTIDE SEQUENCE [LARGE SCALE GENOMIC DNA]</scope>
    <source>
        <strain evidence="2 3">JN25</strain>
    </source>
</reference>
<proteinExistence type="predicted"/>